<dbReference type="PANTHER" id="PTHR45348:SF2">
    <property type="entry name" value="ZINC-TYPE ALCOHOL DEHYDROGENASE-LIKE PROTEIN C2E1P3.01"/>
    <property type="match status" value="1"/>
</dbReference>
<evidence type="ECO:0000313" key="6">
    <source>
        <dbReference type="EMBL" id="KAF2025164.1"/>
    </source>
</evidence>
<evidence type="ECO:0000256" key="1">
    <source>
        <dbReference type="ARBA" id="ARBA00008072"/>
    </source>
</evidence>
<dbReference type="PANTHER" id="PTHR45348">
    <property type="entry name" value="HYPOTHETICAL OXIDOREDUCTASE (EUROFUNG)"/>
    <property type="match status" value="1"/>
</dbReference>
<evidence type="ECO:0000256" key="2">
    <source>
        <dbReference type="ARBA" id="ARBA00011245"/>
    </source>
</evidence>
<reference evidence="6" key="1">
    <citation type="journal article" date="2020" name="Stud. Mycol.">
        <title>101 Dothideomycetes genomes: a test case for predicting lifestyles and emergence of pathogens.</title>
        <authorList>
            <person name="Haridas S."/>
            <person name="Albert R."/>
            <person name="Binder M."/>
            <person name="Bloem J."/>
            <person name="Labutti K."/>
            <person name="Salamov A."/>
            <person name="Andreopoulos B."/>
            <person name="Baker S."/>
            <person name="Barry K."/>
            <person name="Bills G."/>
            <person name="Bluhm B."/>
            <person name="Cannon C."/>
            <person name="Castanera R."/>
            <person name="Culley D."/>
            <person name="Daum C."/>
            <person name="Ezra D."/>
            <person name="Gonzalez J."/>
            <person name="Henrissat B."/>
            <person name="Kuo A."/>
            <person name="Liang C."/>
            <person name="Lipzen A."/>
            <person name="Lutzoni F."/>
            <person name="Magnuson J."/>
            <person name="Mondo S."/>
            <person name="Nolan M."/>
            <person name="Ohm R."/>
            <person name="Pangilinan J."/>
            <person name="Park H.-J."/>
            <person name="Ramirez L."/>
            <person name="Alfaro M."/>
            <person name="Sun H."/>
            <person name="Tritt A."/>
            <person name="Yoshinaga Y."/>
            <person name="Zwiers L.-H."/>
            <person name="Turgeon B."/>
            <person name="Goodwin S."/>
            <person name="Spatafora J."/>
            <person name="Crous P."/>
            <person name="Grigoriev I."/>
        </authorList>
    </citation>
    <scope>NUCLEOTIDE SEQUENCE</scope>
    <source>
        <strain evidence="6">CBS 110217</strain>
    </source>
</reference>
<dbReference type="InterPro" id="IPR013154">
    <property type="entry name" value="ADH-like_N"/>
</dbReference>
<dbReference type="OrthoDB" id="48317at2759"/>
<dbReference type="SUPFAM" id="SSF50129">
    <property type="entry name" value="GroES-like"/>
    <property type="match status" value="1"/>
</dbReference>
<name>A0A9P4H0P6_9PLEO</name>
<dbReference type="EMBL" id="ML978273">
    <property type="protein sequence ID" value="KAF2025164.1"/>
    <property type="molecule type" value="Genomic_DNA"/>
</dbReference>
<keyword evidence="3" id="KW-0560">Oxidoreductase</keyword>
<gene>
    <name evidence="6" type="ORF">EK21DRAFT_104176</name>
</gene>
<evidence type="ECO:0000256" key="4">
    <source>
        <dbReference type="SAM" id="MobiDB-lite"/>
    </source>
</evidence>
<organism evidence="6 7">
    <name type="scientific">Setomelanomma holmii</name>
    <dbReference type="NCBI Taxonomy" id="210430"/>
    <lineage>
        <taxon>Eukaryota</taxon>
        <taxon>Fungi</taxon>
        <taxon>Dikarya</taxon>
        <taxon>Ascomycota</taxon>
        <taxon>Pezizomycotina</taxon>
        <taxon>Dothideomycetes</taxon>
        <taxon>Pleosporomycetidae</taxon>
        <taxon>Pleosporales</taxon>
        <taxon>Pleosporineae</taxon>
        <taxon>Phaeosphaeriaceae</taxon>
        <taxon>Setomelanomma</taxon>
    </lineage>
</organism>
<dbReference type="Proteomes" id="UP000799777">
    <property type="component" value="Unassembled WGS sequence"/>
</dbReference>
<dbReference type="InterPro" id="IPR011032">
    <property type="entry name" value="GroES-like_sf"/>
</dbReference>
<dbReference type="InterPro" id="IPR047122">
    <property type="entry name" value="Trans-enoyl_RdTase-like"/>
</dbReference>
<comment type="similarity">
    <text evidence="1">Belongs to the zinc-containing alcohol dehydrogenase family.</text>
</comment>
<dbReference type="Gene3D" id="3.40.50.720">
    <property type="entry name" value="NAD(P)-binding Rossmann-like Domain"/>
    <property type="match status" value="1"/>
</dbReference>
<dbReference type="Gene3D" id="3.90.180.10">
    <property type="entry name" value="Medium-chain alcohol dehydrogenases, catalytic domain"/>
    <property type="match status" value="1"/>
</dbReference>
<comment type="caution">
    <text evidence="6">The sequence shown here is derived from an EMBL/GenBank/DDBJ whole genome shotgun (WGS) entry which is preliminary data.</text>
</comment>
<dbReference type="AlphaFoldDB" id="A0A9P4H0P6"/>
<accession>A0A9P4H0P6</accession>
<dbReference type="Pfam" id="PF08240">
    <property type="entry name" value="ADH_N"/>
    <property type="match status" value="1"/>
</dbReference>
<dbReference type="CDD" id="cd08249">
    <property type="entry name" value="enoyl_reductase_like"/>
    <property type="match status" value="1"/>
</dbReference>
<proteinExistence type="inferred from homology"/>
<evidence type="ECO:0000256" key="3">
    <source>
        <dbReference type="ARBA" id="ARBA00023002"/>
    </source>
</evidence>
<protein>
    <submittedName>
        <fullName evidence="6">Zinc-binding alcohol dehydrogenase domain-containing protein cipB</fullName>
    </submittedName>
</protein>
<feature type="region of interest" description="Disordered" evidence="4">
    <location>
        <begin position="1"/>
        <end position="26"/>
    </location>
</feature>
<dbReference type="GO" id="GO:0016651">
    <property type="term" value="F:oxidoreductase activity, acting on NAD(P)H"/>
    <property type="evidence" value="ECO:0007669"/>
    <property type="project" value="InterPro"/>
</dbReference>
<dbReference type="SUPFAM" id="SSF51735">
    <property type="entry name" value="NAD(P)-binding Rossmann-fold domains"/>
    <property type="match status" value="1"/>
</dbReference>
<sequence length="342" mass="36204">MSAPPKNQAAWLDKAGTPPRVGEAPIPVDRPGEIVIKNTAIAINLLDWHMQDHGVFVQQWPTILGCDVAGEVFEVRPEVLEVGPEVQRFKTGDRVIGHTINLVTGRPQDGAFALYVVVRADKADVLPDKISFTDGVEAGEALPGIPTPALGLPYPVLQDKAPSISKVLVVYGGSSSTGSMVTQIATVAGVHVIAITGPRNFDLSKRCGAAKVFDHKDPSIIDKVVEAVKKSGCDFVGIFDAISAPEPYANDLAILAQLGGGHLACTHPPPTEVPNNVKTGMIYAVNDVATPVWRDYVTGTLDAGKLKCLLPPTIVGKGLEYVQEALKMSKTGVSATKLVVEL</sequence>
<feature type="domain" description="Alcohol dehydrogenase-like N-terminal" evidence="5">
    <location>
        <begin position="31"/>
        <end position="123"/>
    </location>
</feature>
<evidence type="ECO:0000313" key="7">
    <source>
        <dbReference type="Proteomes" id="UP000799777"/>
    </source>
</evidence>
<keyword evidence="7" id="KW-1185">Reference proteome</keyword>
<dbReference type="InterPro" id="IPR036291">
    <property type="entry name" value="NAD(P)-bd_dom_sf"/>
</dbReference>
<evidence type="ECO:0000259" key="5">
    <source>
        <dbReference type="Pfam" id="PF08240"/>
    </source>
</evidence>
<comment type="subunit">
    <text evidence="2">Monomer.</text>
</comment>